<protein>
    <submittedName>
        <fullName evidence="1">Uncharacterized protein</fullName>
    </submittedName>
</protein>
<organism evidence="1">
    <name type="scientific">Cyprideis torosa</name>
    <dbReference type="NCBI Taxonomy" id="163714"/>
    <lineage>
        <taxon>Eukaryota</taxon>
        <taxon>Metazoa</taxon>
        <taxon>Ecdysozoa</taxon>
        <taxon>Arthropoda</taxon>
        <taxon>Crustacea</taxon>
        <taxon>Oligostraca</taxon>
        <taxon>Ostracoda</taxon>
        <taxon>Podocopa</taxon>
        <taxon>Podocopida</taxon>
        <taxon>Cytherocopina</taxon>
        <taxon>Cytheroidea</taxon>
        <taxon>Cytherideidae</taxon>
        <taxon>Cyprideis</taxon>
    </lineage>
</organism>
<evidence type="ECO:0000313" key="1">
    <source>
        <dbReference type="EMBL" id="CAD7226686.1"/>
    </source>
</evidence>
<accession>A0A7R8W829</accession>
<sequence length="139" mass="15966">MSVYKWNSTGSITLDDQECRKMEEEETRDNGAIYRGQDGEDDVVLVVKPSENNTSDVNFLPKFTKNRRPARYKSSVQHLIPVRKKAEDPGIFPIQSAGLCSYLSTSWLTGLMWKGYRQGLVVKDIWRLPRRVTKQRLSG</sequence>
<reference evidence="1" key="1">
    <citation type="submission" date="2020-11" db="EMBL/GenBank/DDBJ databases">
        <authorList>
            <person name="Tran Van P."/>
        </authorList>
    </citation>
    <scope>NUCLEOTIDE SEQUENCE</scope>
</reference>
<name>A0A7R8W829_9CRUS</name>
<dbReference type="EMBL" id="OB660894">
    <property type="protein sequence ID" value="CAD7226686.1"/>
    <property type="molecule type" value="Genomic_DNA"/>
</dbReference>
<gene>
    <name evidence="1" type="ORF">CTOB1V02_LOCUS4601</name>
</gene>
<proteinExistence type="predicted"/>
<dbReference type="AlphaFoldDB" id="A0A7R8W829"/>